<evidence type="ECO:0000313" key="2">
    <source>
        <dbReference type="EMBL" id="CNU30579.1"/>
    </source>
</evidence>
<gene>
    <name evidence="2" type="ORF">ERS008202_02419</name>
    <name evidence="1" type="ORF">ERS008207_00610</name>
</gene>
<dbReference type="Proteomes" id="UP000039541">
    <property type="component" value="Unassembled WGS sequence"/>
</dbReference>
<dbReference type="Proteomes" id="UP000042394">
    <property type="component" value="Unassembled WGS sequence"/>
</dbReference>
<evidence type="ECO:0000313" key="3">
    <source>
        <dbReference type="Proteomes" id="UP000039541"/>
    </source>
</evidence>
<protein>
    <submittedName>
        <fullName evidence="1">Uncharacterized protein</fullName>
    </submittedName>
</protein>
<evidence type="ECO:0000313" key="4">
    <source>
        <dbReference type="Proteomes" id="UP000042394"/>
    </source>
</evidence>
<proteinExistence type="predicted"/>
<accession>A0A655BRG0</accession>
<evidence type="ECO:0000313" key="1">
    <source>
        <dbReference type="EMBL" id="CNT68964.1"/>
    </source>
</evidence>
<dbReference type="EMBL" id="CQPD01000004">
    <property type="protein sequence ID" value="CNT68964.1"/>
    <property type="molecule type" value="Genomic_DNA"/>
</dbReference>
<organism evidence="1 4">
    <name type="scientific">Salmonella enterica subsp. enterica serovar Bovismorbificans</name>
    <dbReference type="NCBI Taxonomy" id="58097"/>
    <lineage>
        <taxon>Bacteria</taxon>
        <taxon>Pseudomonadati</taxon>
        <taxon>Pseudomonadota</taxon>
        <taxon>Gammaproteobacteria</taxon>
        <taxon>Enterobacterales</taxon>
        <taxon>Enterobacteriaceae</taxon>
        <taxon>Salmonella</taxon>
    </lineage>
</organism>
<dbReference type="EMBL" id="CQPC01000030">
    <property type="protein sequence ID" value="CNU30579.1"/>
    <property type="molecule type" value="Genomic_DNA"/>
</dbReference>
<sequence>MAERLAFRGTLYFNNAAVFSHHDVHVGFCGGIFNIFQIADRFAVNDAYGNRRHHAFHRVGFQLTVGNQFIQRIRQRHAGAGNRRCTRTAIGLDYIAVQRNGKFAERFQIDRRTQRTRDQTLNFHSTAALLTLCCFTRITGMGSARQHAILCGDPPLALSFQKTWDAFFNGGGAQHFGISKFDQYRAFSVFCIVTGQGYGTHLISATACWTHIEISGLKRMWLRIIRTSDGYSYPDKAWIAIIPSSLL</sequence>
<name>A0A655BRG0_SALET</name>
<reference evidence="3 4" key="1">
    <citation type="submission" date="2015-03" db="EMBL/GenBank/DDBJ databases">
        <authorList>
            <consortium name="Pathogen Informatics"/>
        </authorList>
    </citation>
    <scope>NUCLEOTIDE SEQUENCE [LARGE SCALE GENOMIC DNA]</scope>
    <source>
        <strain evidence="2 3">3476</strain>
        <strain evidence="1 4">D4891</strain>
    </source>
</reference>
<dbReference type="AlphaFoldDB" id="A0A655BRG0"/>